<feature type="region of interest" description="Disordered" evidence="2">
    <location>
        <begin position="439"/>
        <end position="474"/>
    </location>
</feature>
<reference evidence="3" key="2">
    <citation type="journal article" date="2019" name="IMA Fungus">
        <title>Genome sequencing and comparison of five Tilletia species to identify candidate genes for the detection of regulated species infecting wheat.</title>
        <authorList>
            <person name="Nguyen H.D.T."/>
            <person name="Sultana T."/>
            <person name="Kesanakurti P."/>
            <person name="Hambleton S."/>
        </authorList>
    </citation>
    <scope>NUCLEOTIDE SEQUENCE</scope>
    <source>
        <strain evidence="3">DAOMC 236426</strain>
    </source>
</reference>
<feature type="compositionally biased region" description="Low complexity" evidence="2">
    <location>
        <begin position="1"/>
        <end position="25"/>
    </location>
</feature>
<dbReference type="GO" id="GO:0003677">
    <property type="term" value="F:DNA binding"/>
    <property type="evidence" value="ECO:0007669"/>
    <property type="project" value="UniProtKB-KW"/>
</dbReference>
<feature type="non-terminal residue" evidence="3">
    <location>
        <position position="943"/>
    </location>
</feature>
<feature type="region of interest" description="Disordered" evidence="2">
    <location>
        <begin position="605"/>
        <end position="702"/>
    </location>
</feature>
<evidence type="ECO:0000256" key="1">
    <source>
        <dbReference type="ARBA" id="ARBA00023125"/>
    </source>
</evidence>
<feature type="region of interest" description="Disordered" evidence="2">
    <location>
        <begin position="1"/>
        <end position="27"/>
    </location>
</feature>
<dbReference type="Gene3D" id="1.10.150.130">
    <property type="match status" value="1"/>
</dbReference>
<feature type="compositionally biased region" description="Polar residues" evidence="2">
    <location>
        <begin position="439"/>
        <end position="452"/>
    </location>
</feature>
<dbReference type="Proteomes" id="UP000077684">
    <property type="component" value="Unassembled WGS sequence"/>
</dbReference>
<dbReference type="InterPro" id="IPR010998">
    <property type="entry name" value="Integrase_recombinase_N"/>
</dbReference>
<protein>
    <recommendedName>
        <fullName evidence="5">Core-binding (CB) domain-containing protein</fullName>
    </recommendedName>
</protein>
<sequence>MDLSSSRTPAPSSASTSTADEPATTRAAPVIGALSAASRRMALRLAGARNELPPRPSPLTFKADAWASDLEGLGLGDRYADVVRGLREGFDLEIPRITSTAIASNAPSANIHRSALREIILKERQRGAYIGPFQNAGDVQGVLHNPFQSMPLFLIPKPPDKFRLIQNFSANVGGSKATNDLIPRSWATTWSNFRQIVGNILSLPADSEACTRDVDSAYRLLPVHPSQWPALVLRTEEGFFIDTRVSFGIGPGTGVFGRVGEAALDIFRARGFGPLGRWVDDILFFRVRQRSIAGVNAQRSQLSESVGPQPFLRRGAKWWVDGEGRRYDESYEYPLRASTGLSRLDGWHYGDEEIEILADYLSLPLHKPTPWSSIFTYAGYVFDIRERRAVCQPARLRSTEPTSTSGSPALRIGWKMRSDSSGASFMRLPSVSTLLDTSQGSSALSTLPSGATRTPARSDMGVPPWTRTYDGGGNGSMAKRYGDPLPSMLPGTSNSTLMHPRTGASASGGTVAVPRIAFERIGDRTGTAETSSSRKLWPLRLASSMSSRPVFGPQLSSYTRTTVNTGVQFGVPRGRMRNEAATIVIERIHELQVRHDVVVHTRRVASADNPADEPSRPFPQSYFPLALPRSSFPTRSHPRPDIGNDNQHVKKARIPERSQASRPSVAALRAARQQTTKIQAASAPSAASNRRRSTPQPLTVARSSLRPDFLAHQRLSSWRPVTALQGTHLSFEEVASVSAAVADSYSEDTLKSYGSGLARWHQWCDHRGVPEPLRCPAPAELLEYFILQHAGHLSSDTIGTWLSGLQAWHRIWNQSWPAGDMRRTELIRYAALHTPSTSRKPARPAVTLEWLSAILSVVKLNSPGNVAAAAAASVALWGLLRLGEITCLLKNFDQRKNISRTGVTFASAYGGVVTATLSLPFTKTSPHGQRVVLTERPSSVDPL</sequence>
<gene>
    <name evidence="3" type="ORF">A4X06_0g8978</name>
</gene>
<evidence type="ECO:0008006" key="5">
    <source>
        <dbReference type="Google" id="ProtNLM"/>
    </source>
</evidence>
<comment type="caution">
    <text evidence="3">The sequence shown here is derived from an EMBL/GenBank/DDBJ whole genome shotgun (WGS) entry which is preliminary data.</text>
</comment>
<keyword evidence="4" id="KW-1185">Reference proteome</keyword>
<evidence type="ECO:0000313" key="3">
    <source>
        <dbReference type="EMBL" id="KAE8238135.1"/>
    </source>
</evidence>
<proteinExistence type="predicted"/>
<name>A0A8X7MJ31_9BASI</name>
<accession>A0A8X7MJ31</accession>
<dbReference type="PANTHER" id="PTHR33050:SF7">
    <property type="entry name" value="RIBONUCLEASE H"/>
    <property type="match status" value="1"/>
</dbReference>
<dbReference type="SUPFAM" id="SSF56672">
    <property type="entry name" value="DNA/RNA polymerases"/>
    <property type="match status" value="1"/>
</dbReference>
<reference evidence="3" key="1">
    <citation type="submission" date="2016-04" db="EMBL/GenBank/DDBJ databases">
        <authorList>
            <person name="Nguyen H.D."/>
            <person name="Samba Siva P."/>
            <person name="Cullis J."/>
            <person name="Levesque C.A."/>
            <person name="Hambleton S."/>
        </authorList>
    </citation>
    <scope>NUCLEOTIDE SEQUENCE</scope>
    <source>
        <strain evidence="3">DAOMC 236426</strain>
    </source>
</reference>
<dbReference type="InterPro" id="IPR052055">
    <property type="entry name" value="Hepadnavirus_pol/RT"/>
</dbReference>
<evidence type="ECO:0000313" key="4">
    <source>
        <dbReference type="Proteomes" id="UP000077684"/>
    </source>
</evidence>
<dbReference type="InterPro" id="IPR043502">
    <property type="entry name" value="DNA/RNA_pol_sf"/>
</dbReference>
<dbReference type="SUPFAM" id="SSF47823">
    <property type="entry name" value="lambda integrase-like, N-terminal domain"/>
    <property type="match status" value="1"/>
</dbReference>
<organism evidence="3 4">
    <name type="scientific">Tilletia controversa</name>
    <name type="common">dwarf bunt fungus</name>
    <dbReference type="NCBI Taxonomy" id="13291"/>
    <lineage>
        <taxon>Eukaryota</taxon>
        <taxon>Fungi</taxon>
        <taxon>Dikarya</taxon>
        <taxon>Basidiomycota</taxon>
        <taxon>Ustilaginomycotina</taxon>
        <taxon>Exobasidiomycetes</taxon>
        <taxon>Tilletiales</taxon>
        <taxon>Tilletiaceae</taxon>
        <taxon>Tilletia</taxon>
    </lineage>
</organism>
<keyword evidence="1" id="KW-0238">DNA-binding</keyword>
<dbReference type="PANTHER" id="PTHR33050">
    <property type="entry name" value="REVERSE TRANSCRIPTASE DOMAIN-CONTAINING PROTEIN"/>
    <property type="match status" value="1"/>
</dbReference>
<evidence type="ECO:0000256" key="2">
    <source>
        <dbReference type="SAM" id="MobiDB-lite"/>
    </source>
</evidence>
<dbReference type="AlphaFoldDB" id="A0A8X7MJ31"/>
<dbReference type="EMBL" id="LWDE02002261">
    <property type="protein sequence ID" value="KAE8238135.1"/>
    <property type="molecule type" value="Genomic_DNA"/>
</dbReference>